<dbReference type="SUPFAM" id="SSF55781">
    <property type="entry name" value="GAF domain-like"/>
    <property type="match status" value="2"/>
</dbReference>
<evidence type="ECO:0000259" key="5">
    <source>
        <dbReference type="SMART" id="SM00065"/>
    </source>
</evidence>
<dbReference type="Gene3D" id="3.30.565.10">
    <property type="entry name" value="Histidine kinase-like ATPase, C-terminal domain"/>
    <property type="match status" value="1"/>
</dbReference>
<dbReference type="EMBL" id="JBITLV010000003">
    <property type="protein sequence ID" value="MFI7587413.1"/>
    <property type="molecule type" value="Genomic_DNA"/>
</dbReference>
<keyword evidence="3" id="KW-0902">Two-component regulatory system</keyword>
<keyword evidence="1" id="KW-0808">Transferase</keyword>
<name>A0ABW8AM09_9ACTN</name>
<dbReference type="PANTHER" id="PTHR24421:SF56">
    <property type="entry name" value="OXYGEN SENSOR HISTIDINE KINASE RESPONSE REGULATOR DOST"/>
    <property type="match status" value="1"/>
</dbReference>
<dbReference type="InterPro" id="IPR036890">
    <property type="entry name" value="HATPase_C_sf"/>
</dbReference>
<dbReference type="Proteomes" id="UP001612915">
    <property type="component" value="Unassembled WGS sequence"/>
</dbReference>
<dbReference type="InterPro" id="IPR029016">
    <property type="entry name" value="GAF-like_dom_sf"/>
</dbReference>
<feature type="domain" description="GAF" evidence="5">
    <location>
        <begin position="66"/>
        <end position="212"/>
    </location>
</feature>
<dbReference type="InterPro" id="IPR011712">
    <property type="entry name" value="Sig_transdc_His_kin_sub3_dim/P"/>
</dbReference>
<evidence type="ECO:0000256" key="4">
    <source>
        <dbReference type="SAM" id="MobiDB-lite"/>
    </source>
</evidence>
<dbReference type="PANTHER" id="PTHR24421">
    <property type="entry name" value="NITRATE/NITRITE SENSOR PROTEIN NARX-RELATED"/>
    <property type="match status" value="1"/>
</dbReference>
<keyword evidence="2 6" id="KW-0418">Kinase</keyword>
<dbReference type="Pfam" id="PF07730">
    <property type="entry name" value="HisKA_3"/>
    <property type="match status" value="1"/>
</dbReference>
<organism evidence="6 7">
    <name type="scientific">Spongisporangium articulatum</name>
    <dbReference type="NCBI Taxonomy" id="3362603"/>
    <lineage>
        <taxon>Bacteria</taxon>
        <taxon>Bacillati</taxon>
        <taxon>Actinomycetota</taxon>
        <taxon>Actinomycetes</taxon>
        <taxon>Kineosporiales</taxon>
        <taxon>Kineosporiaceae</taxon>
        <taxon>Spongisporangium</taxon>
    </lineage>
</organism>
<keyword evidence="7" id="KW-1185">Reference proteome</keyword>
<dbReference type="InterPro" id="IPR050482">
    <property type="entry name" value="Sensor_HK_TwoCompSys"/>
</dbReference>
<dbReference type="GO" id="GO:0016301">
    <property type="term" value="F:kinase activity"/>
    <property type="evidence" value="ECO:0007669"/>
    <property type="project" value="UniProtKB-KW"/>
</dbReference>
<comment type="caution">
    <text evidence="6">The sequence shown here is derived from an EMBL/GenBank/DDBJ whole genome shotgun (WGS) entry which is preliminary data.</text>
</comment>
<protein>
    <submittedName>
        <fullName evidence="6">GAF domain-containing sensor histidine kinase</fullName>
    </submittedName>
</protein>
<evidence type="ECO:0000256" key="3">
    <source>
        <dbReference type="ARBA" id="ARBA00023012"/>
    </source>
</evidence>
<dbReference type="SMART" id="SM00065">
    <property type="entry name" value="GAF"/>
    <property type="match status" value="2"/>
</dbReference>
<dbReference type="Pfam" id="PF02518">
    <property type="entry name" value="HATPase_c"/>
    <property type="match status" value="1"/>
</dbReference>
<sequence>MDATPGPEPEDRGGARPARLTFPELQRLELDDLLGQLIERAQEVQATQGRLRGLLQATGLIVGDLDLESLLRHVVEAARELVGARYAALGVVGPEGGLAQFVHVGMDDDAVTRIGHLPEGKGLLGALIEDPRPIRLERIADDDRSSGFPPHHPPMHSFLGVPIEARGRVFGNLYLAESDRGTFSAEDEELARALAATAGVAVENARLYESAHRRGEWLQANALISRSLLSGDLGRDEVLRLVAERSCELAAADFVTVCLPAEDGADRLHVATAAGVVPEGVAGRRFPIRGSLSGQVFDTGVAVRLSAPEDSGPVRPSTGPDVGPTLVVPLLGSEGPLGVLGAFRMRGGAHFTAEDLELASGFANQAAIAIELAEARAEQHRAAMLDDRERIAADLHDLVIQRLFAAGISLEAVGGRLGAGETADRVARVVDDLDATISQIRTTIFQLQTTATNAHGVRARLLDVVHEAREVLGFEPALRFSGLLDTLRGDVVEDLLAVTREALSNTARHAAATAVAVEVSRTAGVVVLTVTDDGVGAGEFTGGNGMANLRRRAESHGGSLVVESPPGDGSPHGTTLRWTAQL</sequence>
<feature type="region of interest" description="Disordered" evidence="4">
    <location>
        <begin position="554"/>
        <end position="582"/>
    </location>
</feature>
<proteinExistence type="predicted"/>
<reference evidence="6 7" key="1">
    <citation type="submission" date="2024-10" db="EMBL/GenBank/DDBJ databases">
        <title>The Natural Products Discovery Center: Release of the First 8490 Sequenced Strains for Exploring Actinobacteria Biosynthetic Diversity.</title>
        <authorList>
            <person name="Kalkreuter E."/>
            <person name="Kautsar S.A."/>
            <person name="Yang D."/>
            <person name="Bader C.D."/>
            <person name="Teijaro C.N."/>
            <person name="Fluegel L."/>
            <person name="Davis C.M."/>
            <person name="Simpson J.R."/>
            <person name="Lauterbach L."/>
            <person name="Steele A.D."/>
            <person name="Gui C."/>
            <person name="Meng S."/>
            <person name="Li G."/>
            <person name="Viehrig K."/>
            <person name="Ye F."/>
            <person name="Su P."/>
            <person name="Kiefer A.F."/>
            <person name="Nichols A."/>
            <person name="Cepeda A.J."/>
            <person name="Yan W."/>
            <person name="Fan B."/>
            <person name="Jiang Y."/>
            <person name="Adhikari A."/>
            <person name="Zheng C.-J."/>
            <person name="Schuster L."/>
            <person name="Cowan T.M."/>
            <person name="Smanski M.J."/>
            <person name="Chevrette M.G."/>
            <person name="De Carvalho L.P.S."/>
            <person name="Shen B."/>
        </authorList>
    </citation>
    <scope>NUCLEOTIDE SEQUENCE [LARGE SCALE GENOMIC DNA]</scope>
    <source>
        <strain evidence="6 7">NPDC049639</strain>
    </source>
</reference>
<evidence type="ECO:0000313" key="6">
    <source>
        <dbReference type="EMBL" id="MFI7587413.1"/>
    </source>
</evidence>
<dbReference type="Gene3D" id="3.30.450.40">
    <property type="match status" value="2"/>
</dbReference>
<dbReference type="RefSeq" id="WP_398279055.1">
    <property type="nucleotide sequence ID" value="NZ_JBITLV010000003.1"/>
</dbReference>
<dbReference type="Pfam" id="PF13185">
    <property type="entry name" value="GAF_2"/>
    <property type="match status" value="2"/>
</dbReference>
<evidence type="ECO:0000256" key="1">
    <source>
        <dbReference type="ARBA" id="ARBA00022679"/>
    </source>
</evidence>
<evidence type="ECO:0000256" key="2">
    <source>
        <dbReference type="ARBA" id="ARBA00022777"/>
    </source>
</evidence>
<gene>
    <name evidence="6" type="ORF">ACIB24_10095</name>
</gene>
<dbReference type="InterPro" id="IPR003594">
    <property type="entry name" value="HATPase_dom"/>
</dbReference>
<evidence type="ECO:0000313" key="7">
    <source>
        <dbReference type="Proteomes" id="UP001612915"/>
    </source>
</evidence>
<dbReference type="SUPFAM" id="SSF55874">
    <property type="entry name" value="ATPase domain of HSP90 chaperone/DNA topoisomerase II/histidine kinase"/>
    <property type="match status" value="1"/>
</dbReference>
<feature type="compositionally biased region" description="Polar residues" evidence="4">
    <location>
        <begin position="572"/>
        <end position="582"/>
    </location>
</feature>
<feature type="domain" description="GAF" evidence="5">
    <location>
        <begin position="234"/>
        <end position="380"/>
    </location>
</feature>
<accession>A0ABW8AM09</accession>
<dbReference type="InterPro" id="IPR003018">
    <property type="entry name" value="GAF"/>
</dbReference>